<evidence type="ECO:0000313" key="19">
    <source>
        <dbReference type="Proteomes" id="UP001500416"/>
    </source>
</evidence>
<evidence type="ECO:0000256" key="5">
    <source>
        <dbReference type="ARBA" id="ARBA00011996"/>
    </source>
</evidence>
<feature type="domain" description="Pyruvate phosphate dikinase AMP/ATP-binding" evidence="16">
    <location>
        <begin position="18"/>
        <end position="313"/>
    </location>
</feature>
<feature type="domain" description="PEP-utilising enzyme mobile" evidence="15">
    <location>
        <begin position="348"/>
        <end position="418"/>
    </location>
</feature>
<evidence type="ECO:0000256" key="10">
    <source>
        <dbReference type="ARBA" id="ARBA00022777"/>
    </source>
</evidence>
<evidence type="ECO:0000256" key="3">
    <source>
        <dbReference type="ARBA" id="ARBA00004742"/>
    </source>
</evidence>
<dbReference type="Proteomes" id="UP001500416">
    <property type="component" value="Unassembled WGS sequence"/>
</dbReference>
<evidence type="ECO:0000256" key="4">
    <source>
        <dbReference type="ARBA" id="ARBA00007837"/>
    </source>
</evidence>
<dbReference type="Gene3D" id="3.20.20.60">
    <property type="entry name" value="Phosphoenolpyruvate-binding domains"/>
    <property type="match status" value="1"/>
</dbReference>
<gene>
    <name evidence="18" type="primary">ppsA_2</name>
    <name evidence="18" type="ORF">GCM10010492_74240</name>
</gene>
<dbReference type="Pfam" id="PF01326">
    <property type="entry name" value="PPDK_N"/>
    <property type="match status" value="1"/>
</dbReference>
<evidence type="ECO:0000256" key="6">
    <source>
        <dbReference type="ARBA" id="ARBA00021623"/>
    </source>
</evidence>
<dbReference type="NCBIfam" id="NF005057">
    <property type="entry name" value="PRK06464.1"/>
    <property type="match status" value="1"/>
</dbReference>
<keyword evidence="7" id="KW-0808">Transferase</keyword>
<keyword evidence="9" id="KW-0547">Nucleotide-binding</keyword>
<evidence type="ECO:0000256" key="1">
    <source>
        <dbReference type="ARBA" id="ARBA00001946"/>
    </source>
</evidence>
<proteinExistence type="inferred from homology"/>
<dbReference type="InterPro" id="IPR008279">
    <property type="entry name" value="PEP-util_enz_mobile_dom"/>
</dbReference>
<comment type="similarity">
    <text evidence="4">Belongs to the PEP-utilizing enzyme family.</text>
</comment>
<dbReference type="SUPFAM" id="SSF52009">
    <property type="entry name" value="Phosphohistidine domain"/>
    <property type="match status" value="1"/>
</dbReference>
<evidence type="ECO:0000256" key="11">
    <source>
        <dbReference type="ARBA" id="ARBA00022840"/>
    </source>
</evidence>
<evidence type="ECO:0000256" key="9">
    <source>
        <dbReference type="ARBA" id="ARBA00022741"/>
    </source>
</evidence>
<feature type="domain" description="PEP-utilising enzyme C-terminal" evidence="17">
    <location>
        <begin position="442"/>
        <end position="730"/>
    </location>
</feature>
<protein>
    <recommendedName>
        <fullName evidence="6">Phosphoenolpyruvate synthase</fullName>
        <ecNumber evidence="5">2.7.9.2</ecNumber>
    </recommendedName>
    <alternativeName>
        <fullName evidence="13">Pyruvate, water dikinase</fullName>
    </alternativeName>
</protein>
<dbReference type="InterPro" id="IPR002192">
    <property type="entry name" value="PPDK_AMP/ATP-bd"/>
</dbReference>
<keyword evidence="12" id="KW-0460">Magnesium</keyword>
<reference evidence="18 19" key="1">
    <citation type="journal article" date="2019" name="Int. J. Syst. Evol. Microbiol.">
        <title>The Global Catalogue of Microorganisms (GCM) 10K type strain sequencing project: providing services to taxonomists for standard genome sequencing and annotation.</title>
        <authorList>
            <consortium name="The Broad Institute Genomics Platform"/>
            <consortium name="The Broad Institute Genome Sequencing Center for Infectious Disease"/>
            <person name="Wu L."/>
            <person name="Ma J."/>
        </authorList>
    </citation>
    <scope>NUCLEOTIDE SEQUENCE [LARGE SCALE GENOMIC DNA]</scope>
    <source>
        <strain evidence="18 19">JCM 3380</strain>
    </source>
</reference>
<evidence type="ECO:0000259" key="15">
    <source>
        <dbReference type="Pfam" id="PF00391"/>
    </source>
</evidence>
<evidence type="ECO:0000256" key="14">
    <source>
        <dbReference type="ARBA" id="ARBA00047700"/>
    </source>
</evidence>
<dbReference type="Pfam" id="PF02896">
    <property type="entry name" value="PEP-utilizers_C"/>
    <property type="match status" value="1"/>
</dbReference>
<keyword evidence="10" id="KW-0418">Kinase</keyword>
<keyword evidence="11" id="KW-0067">ATP-binding</keyword>
<dbReference type="Pfam" id="PF00391">
    <property type="entry name" value="PEP-utilizers"/>
    <property type="match status" value="1"/>
</dbReference>
<evidence type="ECO:0000256" key="7">
    <source>
        <dbReference type="ARBA" id="ARBA00022679"/>
    </source>
</evidence>
<dbReference type="InterPro" id="IPR015813">
    <property type="entry name" value="Pyrv/PenolPyrv_kinase-like_dom"/>
</dbReference>
<dbReference type="PANTHER" id="PTHR43030:SF1">
    <property type="entry name" value="PHOSPHOENOLPYRUVATE SYNTHASE"/>
    <property type="match status" value="1"/>
</dbReference>
<organism evidence="18 19">
    <name type="scientific">Saccharothrix mutabilis subsp. mutabilis</name>
    <dbReference type="NCBI Taxonomy" id="66855"/>
    <lineage>
        <taxon>Bacteria</taxon>
        <taxon>Bacillati</taxon>
        <taxon>Actinomycetota</taxon>
        <taxon>Actinomycetes</taxon>
        <taxon>Pseudonocardiales</taxon>
        <taxon>Pseudonocardiaceae</taxon>
        <taxon>Saccharothrix</taxon>
    </lineage>
</organism>
<dbReference type="EMBL" id="BAAABU010000033">
    <property type="protein sequence ID" value="GAA0262320.1"/>
    <property type="molecule type" value="Genomic_DNA"/>
</dbReference>
<evidence type="ECO:0000256" key="12">
    <source>
        <dbReference type="ARBA" id="ARBA00022842"/>
    </source>
</evidence>
<dbReference type="Gene3D" id="3.30.470.20">
    <property type="entry name" value="ATP-grasp fold, B domain"/>
    <property type="match status" value="1"/>
</dbReference>
<evidence type="ECO:0000313" key="18">
    <source>
        <dbReference type="EMBL" id="GAA0262320.1"/>
    </source>
</evidence>
<dbReference type="PANTHER" id="PTHR43030">
    <property type="entry name" value="PHOSPHOENOLPYRUVATE SYNTHASE"/>
    <property type="match status" value="1"/>
</dbReference>
<dbReference type="InterPro" id="IPR018274">
    <property type="entry name" value="PEP_util_AS"/>
</dbReference>
<evidence type="ECO:0000256" key="2">
    <source>
        <dbReference type="ARBA" id="ARBA00002988"/>
    </source>
</evidence>
<comment type="function">
    <text evidence="2">Catalyzes the phosphorylation of pyruvate to phosphoenolpyruvate.</text>
</comment>
<keyword evidence="19" id="KW-1185">Reference proteome</keyword>
<comment type="catalytic activity">
    <reaction evidence="14">
        <text>pyruvate + ATP + H2O = phosphoenolpyruvate + AMP + phosphate + 2 H(+)</text>
        <dbReference type="Rhea" id="RHEA:11364"/>
        <dbReference type="ChEBI" id="CHEBI:15361"/>
        <dbReference type="ChEBI" id="CHEBI:15377"/>
        <dbReference type="ChEBI" id="CHEBI:15378"/>
        <dbReference type="ChEBI" id="CHEBI:30616"/>
        <dbReference type="ChEBI" id="CHEBI:43474"/>
        <dbReference type="ChEBI" id="CHEBI:58702"/>
        <dbReference type="ChEBI" id="CHEBI:456215"/>
        <dbReference type="EC" id="2.7.9.2"/>
    </reaction>
</comment>
<dbReference type="Gene3D" id="3.50.30.10">
    <property type="entry name" value="Phosphohistidine domain"/>
    <property type="match status" value="1"/>
</dbReference>
<dbReference type="RefSeq" id="WP_343939963.1">
    <property type="nucleotide sequence ID" value="NZ_BAAABU010000033.1"/>
</dbReference>
<accession>A0ABN0UV02</accession>
<dbReference type="PROSITE" id="PS00742">
    <property type="entry name" value="PEP_ENZYMES_2"/>
    <property type="match status" value="1"/>
</dbReference>
<name>A0ABN0UV02_9PSEU</name>
<dbReference type="InterPro" id="IPR040442">
    <property type="entry name" value="Pyrv_kinase-like_dom_sf"/>
</dbReference>
<evidence type="ECO:0000256" key="13">
    <source>
        <dbReference type="ARBA" id="ARBA00033470"/>
    </source>
</evidence>
<dbReference type="InterPro" id="IPR000121">
    <property type="entry name" value="PEP_util_C"/>
</dbReference>
<dbReference type="EC" id="2.7.9.2" evidence="5"/>
<dbReference type="Gene3D" id="3.30.1490.20">
    <property type="entry name" value="ATP-grasp fold, A domain"/>
    <property type="match status" value="1"/>
</dbReference>
<dbReference type="InterPro" id="IPR013815">
    <property type="entry name" value="ATP_grasp_subdomain_1"/>
</dbReference>
<dbReference type="SUPFAM" id="SSF56059">
    <property type="entry name" value="Glutathione synthetase ATP-binding domain-like"/>
    <property type="match status" value="1"/>
</dbReference>
<sequence>MSRYVRDFAELRVHDTAVAGGKGANLGELTAAGLPVPPGFVVTADAYLASVRPVRPELDELLAKALVSPDDDVVERLQDLVRSAGVAPEVAADVRAAYRELGGSVAIRSSATSEDTAGASFAGMNSTFTNTTGEDDVLARLVDCWVSLFGARSLAYRAEQGLAEEPAIAVVVQRMVDSERSGVLFTADPATGDRGAVVVEAAFGLGEVVVSGAVEPDTYTLRREGDDVSLVDTRVGRKTHKIVRGADGRDLHVPLGPEDSARRVLDPGEAEALGRLGVRVEQHYGAPQDIEWAITGGEFWLVQSRPITTLPEPADGDRPLVSGLGASPGAATGRVRVLGSPAEGSKLRDGEILVAQMTNPDWVPAMRRAAAVVTDGGGITCHAAIVARELSVPCVVGTGSATSVLRDGQQVTVDGSAGTVVAGAVAAPVVTADRTPVVTAVEALGTRVYVNLAMPEHAEEVAAQPVDGVGLLRAEFMLTDALNAEHPRRFLARHGSEEFLHALSESLLRITRPFGNRPVVYRTMDFRTNEFRELSGGAEFEPVEHNPMIGFRGCYRYVQDPMLFALELQALARVREQTPNLGLMIPFVRTKWELEACLEQIDRSPLGRQRGLHRWVMAEVPSVAYWIPEYARMGIDGVSIGSNDLTQLVLGVDRDSEVCAELFDESDPAVLDFIGRIVTACRDAGITSSLCGQAPSNRPDFAEHLVRMGITSVSVNPDAVAATRRVIGSAERRLVLQRAR</sequence>
<evidence type="ECO:0000256" key="8">
    <source>
        <dbReference type="ARBA" id="ARBA00022723"/>
    </source>
</evidence>
<comment type="cofactor">
    <cofactor evidence="1">
        <name>Mg(2+)</name>
        <dbReference type="ChEBI" id="CHEBI:18420"/>
    </cofactor>
</comment>
<comment type="caution">
    <text evidence="18">The sequence shown here is derived from an EMBL/GenBank/DDBJ whole genome shotgun (WGS) entry which is preliminary data.</text>
</comment>
<dbReference type="InterPro" id="IPR036637">
    <property type="entry name" value="Phosphohistidine_dom_sf"/>
</dbReference>
<comment type="pathway">
    <text evidence="3">Carbohydrate biosynthesis; gluconeogenesis.</text>
</comment>
<keyword evidence="8" id="KW-0479">Metal-binding</keyword>
<evidence type="ECO:0000259" key="16">
    <source>
        <dbReference type="Pfam" id="PF01326"/>
    </source>
</evidence>
<dbReference type="SUPFAM" id="SSF51621">
    <property type="entry name" value="Phosphoenolpyruvate/pyruvate domain"/>
    <property type="match status" value="1"/>
</dbReference>
<dbReference type="PROSITE" id="PS00370">
    <property type="entry name" value="PEP_ENZYMES_PHOS_SITE"/>
    <property type="match status" value="1"/>
</dbReference>
<dbReference type="InterPro" id="IPR006319">
    <property type="entry name" value="PEP_synth"/>
</dbReference>
<evidence type="ECO:0000259" key="17">
    <source>
        <dbReference type="Pfam" id="PF02896"/>
    </source>
</evidence>
<dbReference type="InterPro" id="IPR023151">
    <property type="entry name" value="PEP_util_CS"/>
</dbReference>